<organism evidence="1 2">
    <name type="scientific">Gillisia lutea</name>
    <dbReference type="NCBI Taxonomy" id="2909668"/>
    <lineage>
        <taxon>Bacteria</taxon>
        <taxon>Pseudomonadati</taxon>
        <taxon>Bacteroidota</taxon>
        <taxon>Flavobacteriia</taxon>
        <taxon>Flavobacteriales</taxon>
        <taxon>Flavobacteriaceae</taxon>
        <taxon>Gillisia</taxon>
    </lineage>
</organism>
<accession>A0ABS9EHM7</accession>
<evidence type="ECO:0008006" key="3">
    <source>
        <dbReference type="Google" id="ProtNLM"/>
    </source>
</evidence>
<name>A0ABS9EHM7_9FLAO</name>
<dbReference type="Gene3D" id="1.25.40.10">
    <property type="entry name" value="Tetratricopeptide repeat domain"/>
    <property type="match status" value="1"/>
</dbReference>
<dbReference type="SUPFAM" id="SSF48452">
    <property type="entry name" value="TPR-like"/>
    <property type="match status" value="1"/>
</dbReference>
<evidence type="ECO:0000313" key="1">
    <source>
        <dbReference type="EMBL" id="MCF4101827.1"/>
    </source>
</evidence>
<reference evidence="1" key="1">
    <citation type="submission" date="2022-01" db="EMBL/GenBank/DDBJ databases">
        <title>Gillisia lutea sp. nov., isolated from marine plastic residues from the Malvarosa beach (Valencia, Spain).</title>
        <authorList>
            <person name="Vidal-Verdu A."/>
            <person name="Molina-Menor E."/>
            <person name="Satari L."/>
            <person name="Pascual J."/>
            <person name="Pereto J."/>
            <person name="Porcar M."/>
        </authorList>
    </citation>
    <scope>NUCLEOTIDE SEQUENCE</scope>
    <source>
        <strain evidence="1">M10.2A</strain>
    </source>
</reference>
<gene>
    <name evidence="1" type="ORF">L1I30_09130</name>
</gene>
<sequence length="207" mass="23541">MEKIILILALLFTNLIFSQNNYDEGMAQALELWQNDRPAEASDLFERIAIAEQEEWIPNYYVALVNTTRAFQNLDNKNVEDLVAKAQEALDKELNKDPENPELLVVQALIYTALIANDPMNNGQKLSGKVIQIYEQAEKIDPTNPRVILSKAQFEMGSAKYFGTDTQPICDRIEKSLTLFDTFKSEIAFYPKWGKEQAEQAISQCGK</sequence>
<dbReference type="RefSeq" id="WP_236133971.1">
    <property type="nucleotide sequence ID" value="NZ_JAKGTH010000008.1"/>
</dbReference>
<proteinExistence type="predicted"/>
<dbReference type="Proteomes" id="UP001179363">
    <property type="component" value="Unassembled WGS sequence"/>
</dbReference>
<comment type="caution">
    <text evidence="1">The sequence shown here is derived from an EMBL/GenBank/DDBJ whole genome shotgun (WGS) entry which is preliminary data.</text>
</comment>
<protein>
    <recommendedName>
        <fullName evidence="3">Tetratricopeptide repeat protein</fullName>
    </recommendedName>
</protein>
<dbReference type="EMBL" id="JAKGTH010000008">
    <property type="protein sequence ID" value="MCF4101827.1"/>
    <property type="molecule type" value="Genomic_DNA"/>
</dbReference>
<dbReference type="InterPro" id="IPR011990">
    <property type="entry name" value="TPR-like_helical_dom_sf"/>
</dbReference>
<keyword evidence="2" id="KW-1185">Reference proteome</keyword>
<evidence type="ECO:0000313" key="2">
    <source>
        <dbReference type="Proteomes" id="UP001179363"/>
    </source>
</evidence>